<reference evidence="2 3" key="1">
    <citation type="journal article" date="2016" name="Nat. Commun.">
        <title>Thousands of microbial genomes shed light on interconnected biogeochemical processes in an aquifer system.</title>
        <authorList>
            <person name="Anantharaman K."/>
            <person name="Brown C.T."/>
            <person name="Hug L.A."/>
            <person name="Sharon I."/>
            <person name="Castelle C.J."/>
            <person name="Probst A.J."/>
            <person name="Thomas B.C."/>
            <person name="Singh A."/>
            <person name="Wilkins M.J."/>
            <person name="Karaoz U."/>
            <person name="Brodie E.L."/>
            <person name="Williams K.H."/>
            <person name="Hubbard S.S."/>
            <person name="Banfield J.F."/>
        </authorList>
    </citation>
    <scope>NUCLEOTIDE SEQUENCE [LARGE SCALE GENOMIC DNA]</scope>
</reference>
<dbReference type="SUPFAM" id="SSF110296">
    <property type="entry name" value="Oligoxyloglucan reducing end-specific cellobiohydrolase"/>
    <property type="match status" value="1"/>
</dbReference>
<comment type="caution">
    <text evidence="2">The sequence shown here is derived from an EMBL/GenBank/DDBJ whole genome shotgun (WGS) entry which is preliminary data.</text>
</comment>
<dbReference type="EMBL" id="MFAB01000027">
    <property type="protein sequence ID" value="OGD68422.1"/>
    <property type="molecule type" value="Genomic_DNA"/>
</dbReference>
<dbReference type="STRING" id="1797579.A2996_03105"/>
<feature type="region of interest" description="Disordered" evidence="1">
    <location>
        <begin position="429"/>
        <end position="454"/>
    </location>
</feature>
<sequence length="773" mass="86216">MFSNKFKKTTALFLTVVIIFVSSFSLKPQKTEAIWGVGDTVMEVATNLYANLTKMIKEVALDTIAWSIKDRIIRQIVNSTVTWINSGFQGSPAYITDFEGFLTDVGDDITGIIITETGLNFLCDPFALDIRLALENQFMEGDDLDCKLSDVIDNIGGSIEDISNTMGENWDWGAWVQITQNTSNNPFSSYIDATVRIQNTIFEKEQQQSTQIQWADGYISIPFCETNTVEENGTVHYDEQCRIETPGKLISESLNEQLSWGGKELISADEINEIVSALFAQLINQVFEGEGGLRGVNNDGYMDDMMNDNSVWEGTTGEIIRQIERDIEEEQKYLDVKKMTMDLLIKTKTLLESARDVCSGSSKPSPILLNKVIVNPAVESELTKWFNSVIKNQIQPLIDRIQKDIDESQKIITDLQTIIDKLKTINLGEVPDQPDLDDNGDDDNGDGNTPPDPLANYTCEKVIAPSYTDGFFSLASFKNQLLAGAFGYNLQNQSMMFGLSGATLPGIKNITESVCVMKEYNGSLYANSEQEGLVFRSQNGRDWVQVYDLNQPTGCAMTVHNNNLFAVGANGFQGQRKSVIYRFNENEGWKISYSDNDLYIRDIISYQEKVYAFGISNNGQGYMVSSDTGFSNWSKQEVDNRFFRATVIGTNMWLGSSLKYSNNKKSGIFKYNGNTFVNVYNTNIYEHITYVKGWEGALFAGTTKGFKTSSDGGNAKGPTQLLVSIDNGTSWKTACTVQEEGIWDIVENNGKLYISTVSFNGTQGGSVYEVKKK</sequence>
<organism evidence="2 3">
    <name type="scientific">Candidatus Campbellbacteria bacterium RIFCSPLOWO2_01_FULL_34_15</name>
    <dbReference type="NCBI Taxonomy" id="1797579"/>
    <lineage>
        <taxon>Bacteria</taxon>
        <taxon>Candidatus Campbelliibacteriota</taxon>
    </lineage>
</organism>
<feature type="compositionally biased region" description="Acidic residues" evidence="1">
    <location>
        <begin position="432"/>
        <end position="445"/>
    </location>
</feature>
<dbReference type="Proteomes" id="UP000176865">
    <property type="component" value="Unassembled WGS sequence"/>
</dbReference>
<dbReference type="AlphaFoldDB" id="A0A1F5EM01"/>
<name>A0A1F5EM01_9BACT</name>
<proteinExistence type="predicted"/>
<accession>A0A1F5EM01</accession>
<gene>
    <name evidence="2" type="ORF">A2996_03105</name>
</gene>
<evidence type="ECO:0000256" key="1">
    <source>
        <dbReference type="SAM" id="MobiDB-lite"/>
    </source>
</evidence>
<evidence type="ECO:0000313" key="3">
    <source>
        <dbReference type="Proteomes" id="UP000176865"/>
    </source>
</evidence>
<protein>
    <submittedName>
        <fullName evidence="2">Uncharacterized protein</fullName>
    </submittedName>
</protein>
<evidence type="ECO:0000313" key="2">
    <source>
        <dbReference type="EMBL" id="OGD68422.1"/>
    </source>
</evidence>